<dbReference type="GO" id="GO:0003723">
    <property type="term" value="F:RNA binding"/>
    <property type="evidence" value="ECO:0007669"/>
    <property type="project" value="InterPro"/>
</dbReference>
<dbReference type="InterPro" id="IPR039247">
    <property type="entry name" value="KhpB"/>
</dbReference>
<dbReference type="InterPro" id="IPR036867">
    <property type="entry name" value="R3H_dom_sf"/>
</dbReference>
<dbReference type="AlphaFoldDB" id="A0A3E2TLL6"/>
<dbReference type="Proteomes" id="UP000261011">
    <property type="component" value="Unassembled WGS sequence"/>
</dbReference>
<protein>
    <submittedName>
        <fullName evidence="2">KH domain-containing protein</fullName>
    </submittedName>
</protein>
<reference evidence="2 3" key="1">
    <citation type="submission" date="2018-08" db="EMBL/GenBank/DDBJ databases">
        <title>A genome reference for cultivated species of the human gut microbiota.</title>
        <authorList>
            <person name="Zou Y."/>
            <person name="Xue W."/>
            <person name="Luo G."/>
        </authorList>
    </citation>
    <scope>NUCLEOTIDE SEQUENCE [LARGE SCALE GENOMIC DNA]</scope>
    <source>
        <strain evidence="2 3">OF01-3</strain>
    </source>
</reference>
<proteinExistence type="predicted"/>
<dbReference type="Gene3D" id="3.30.300.20">
    <property type="match status" value="1"/>
</dbReference>
<dbReference type="InterPro" id="IPR001374">
    <property type="entry name" value="R3H_dom"/>
</dbReference>
<dbReference type="Pfam" id="PF01424">
    <property type="entry name" value="R3H"/>
    <property type="match status" value="1"/>
</dbReference>
<gene>
    <name evidence="2" type="ORF">DXA39_01980</name>
</gene>
<keyword evidence="3" id="KW-1185">Reference proteome</keyword>
<dbReference type="SUPFAM" id="SSF82708">
    <property type="entry name" value="R3H domain"/>
    <property type="match status" value="1"/>
</dbReference>
<dbReference type="SMART" id="SM00393">
    <property type="entry name" value="R3H"/>
    <property type="match status" value="1"/>
</dbReference>
<organism evidence="2 3">
    <name type="scientific">Anaerococcus nagyae</name>
    <dbReference type="NCBI Taxonomy" id="1755241"/>
    <lineage>
        <taxon>Bacteria</taxon>
        <taxon>Bacillati</taxon>
        <taxon>Bacillota</taxon>
        <taxon>Tissierellia</taxon>
        <taxon>Tissierellales</taxon>
        <taxon>Peptoniphilaceae</taxon>
        <taxon>Anaerococcus</taxon>
    </lineage>
</organism>
<dbReference type="PROSITE" id="PS51061">
    <property type="entry name" value="R3H"/>
    <property type="match status" value="1"/>
</dbReference>
<dbReference type="Pfam" id="PF13083">
    <property type="entry name" value="KH_KhpA-B"/>
    <property type="match status" value="1"/>
</dbReference>
<dbReference type="EMBL" id="QVEU01000001">
    <property type="protein sequence ID" value="RGB78264.1"/>
    <property type="molecule type" value="Genomic_DNA"/>
</dbReference>
<evidence type="ECO:0000313" key="2">
    <source>
        <dbReference type="EMBL" id="RGB78264.1"/>
    </source>
</evidence>
<dbReference type="PANTHER" id="PTHR35800:SF1">
    <property type="entry name" value="RNA-BINDING PROTEIN KHPB"/>
    <property type="match status" value="1"/>
</dbReference>
<accession>A0A3E2TLL6</accession>
<dbReference type="InterPro" id="IPR015946">
    <property type="entry name" value="KH_dom-like_a/b"/>
</dbReference>
<feature type="domain" description="R3H" evidence="1">
    <location>
        <begin position="94"/>
        <end position="160"/>
    </location>
</feature>
<sequence>MVYDKQQTDIDKYYKAKEFLEEILRQMHFENASVYGNLEGSIIKLDAKVEEKDTGIAIGKGGATLDAIELIIRKSIDSRANNLRVNVDINNYKKRRDEKIKELARDTAKKVAKSKKAWNLKYMNSYERRLAHEEISKHPNVDSHSEGQEPKRYVVVDYVGEDEK</sequence>
<comment type="caution">
    <text evidence="2">The sequence shown here is derived from an EMBL/GenBank/DDBJ whole genome shotgun (WGS) entry which is preliminary data.</text>
</comment>
<dbReference type="Gene3D" id="3.30.1370.50">
    <property type="entry name" value="R3H-like domain"/>
    <property type="match status" value="1"/>
</dbReference>
<dbReference type="PANTHER" id="PTHR35800">
    <property type="entry name" value="PROTEIN JAG"/>
    <property type="match status" value="1"/>
</dbReference>
<dbReference type="OrthoDB" id="9794483at2"/>
<evidence type="ECO:0000259" key="1">
    <source>
        <dbReference type="PROSITE" id="PS51061"/>
    </source>
</evidence>
<evidence type="ECO:0000313" key="3">
    <source>
        <dbReference type="Proteomes" id="UP000261011"/>
    </source>
</evidence>
<name>A0A3E2TLL6_9FIRM</name>